<keyword evidence="2" id="KW-0067">ATP-binding</keyword>
<dbReference type="SUPFAM" id="SSF52540">
    <property type="entry name" value="P-loop containing nucleoside triphosphate hydrolases"/>
    <property type="match status" value="1"/>
</dbReference>
<accession>A0AAJ1AJ48</accession>
<proteinExistence type="predicted"/>
<dbReference type="InterPro" id="IPR025420">
    <property type="entry name" value="DUF4143"/>
</dbReference>
<dbReference type="EMBL" id="JAIOIU010000048">
    <property type="protein sequence ID" value="MBZ0159411.1"/>
    <property type="molecule type" value="Genomic_DNA"/>
</dbReference>
<dbReference type="Pfam" id="PF13635">
    <property type="entry name" value="DUF4143"/>
    <property type="match status" value="1"/>
</dbReference>
<protein>
    <submittedName>
        <fullName evidence="2">ATP-binding protein</fullName>
    </submittedName>
</protein>
<evidence type="ECO:0000313" key="3">
    <source>
        <dbReference type="Proteomes" id="UP001197609"/>
    </source>
</evidence>
<dbReference type="Pfam" id="PF13173">
    <property type="entry name" value="AAA_14"/>
    <property type="match status" value="1"/>
</dbReference>
<keyword evidence="2" id="KW-0547">Nucleotide-binding</keyword>
<dbReference type="AlphaFoldDB" id="A0AAJ1AJ48"/>
<dbReference type="CDD" id="cd00009">
    <property type="entry name" value="AAA"/>
    <property type="match status" value="1"/>
</dbReference>
<dbReference type="Gene3D" id="3.40.50.300">
    <property type="entry name" value="P-loop containing nucleotide triphosphate hydrolases"/>
    <property type="match status" value="1"/>
</dbReference>
<dbReference type="PANTHER" id="PTHR33295:SF8">
    <property type="entry name" value="AAA+ ATPASE DOMAIN-CONTAINING PROTEIN"/>
    <property type="match status" value="1"/>
</dbReference>
<comment type="caution">
    <text evidence="2">The sequence shown here is derived from an EMBL/GenBank/DDBJ whole genome shotgun (WGS) entry which is preliminary data.</text>
</comment>
<dbReference type="InterPro" id="IPR041682">
    <property type="entry name" value="AAA_14"/>
</dbReference>
<dbReference type="Proteomes" id="UP001197609">
    <property type="component" value="Unassembled WGS sequence"/>
</dbReference>
<evidence type="ECO:0000259" key="1">
    <source>
        <dbReference type="SMART" id="SM00382"/>
    </source>
</evidence>
<sequence length="430" mass="51118">MELHNFNPWWQDGKVPTEFIGERRKIFDEVTQYLDQRQILLFTGLRRVGKTTLMHQIIDTLLRKGVHPYHIFYFSFDEARFNLEELIEQYEIEILKEDLSKEKVFLFLDEIQKMRDWPSKVKILYDLNPKLKIVLTGSAQIAMWKGTRESLAGRYFDFVIQPLNFEEYLGFRKVEIDTSREKIFEKELKRHMAGFLRTGGFIEALDMDERMLHKYIKESLLERVVFVDIPQTFPLDMPALLLRLLTITASRPGFYLDYRNLSNDLKIDQRTIANYISYLEYALFLQKLYNYSRNLLTSEKKVKKLYPSNTAFTLALNPQAPLSIVLEQFFVNALGARFFLKTPQKEEIDIIHNREAQLLPVEIKIKEQIGKEDTKKLFKFMERQQLHRALLITLHTDTTIRKEQYAIEAIPYWRYWSIMQRVSAPPGRSC</sequence>
<dbReference type="InterPro" id="IPR027417">
    <property type="entry name" value="P-loop_NTPase"/>
</dbReference>
<organism evidence="2 3">
    <name type="scientific">Candidatus Methylomirabilis tolerans</name>
    <dbReference type="NCBI Taxonomy" id="3123416"/>
    <lineage>
        <taxon>Bacteria</taxon>
        <taxon>Candidatus Methylomirabilota</taxon>
        <taxon>Candidatus Methylomirabilia</taxon>
        <taxon>Candidatus Methylomirabilales</taxon>
        <taxon>Candidatus Methylomirabilaceae</taxon>
        <taxon>Candidatus Methylomirabilis</taxon>
    </lineage>
</organism>
<evidence type="ECO:0000313" key="2">
    <source>
        <dbReference type="EMBL" id="MBZ0159411.1"/>
    </source>
</evidence>
<reference evidence="2 3" key="1">
    <citation type="journal article" date="2021" name="bioRxiv">
        <title>Unraveling nitrogen, sulfur and carbon metabolic pathways and microbial community transcriptional responses to substrate deprivation and toxicity stresses in a bioreactor mimicking anoxic brackish coastal sediment conditions.</title>
        <authorList>
            <person name="Martins P.D."/>
            <person name="Echeveste M.J."/>
            <person name="Arshad A."/>
            <person name="Kurth J."/>
            <person name="Ouboter H."/>
            <person name="Jetten M.S.M."/>
            <person name="Welte C.U."/>
        </authorList>
    </citation>
    <scope>NUCLEOTIDE SEQUENCE [LARGE SCALE GENOMIC DNA]</scope>
    <source>
        <strain evidence="2">MAG_38</strain>
    </source>
</reference>
<dbReference type="SMART" id="SM00382">
    <property type="entry name" value="AAA"/>
    <property type="match status" value="1"/>
</dbReference>
<dbReference type="InterPro" id="IPR003593">
    <property type="entry name" value="AAA+_ATPase"/>
</dbReference>
<gene>
    <name evidence="2" type="ORF">K8G79_04620</name>
</gene>
<dbReference type="PANTHER" id="PTHR33295">
    <property type="entry name" value="ATPASE"/>
    <property type="match status" value="1"/>
</dbReference>
<name>A0AAJ1AJ48_9BACT</name>
<dbReference type="GO" id="GO:0005524">
    <property type="term" value="F:ATP binding"/>
    <property type="evidence" value="ECO:0007669"/>
    <property type="project" value="UniProtKB-KW"/>
</dbReference>
<feature type="domain" description="AAA+ ATPase" evidence="1">
    <location>
        <begin position="36"/>
        <end position="166"/>
    </location>
</feature>